<accession>A0AAV9Y3E6</accession>
<dbReference type="AlphaFoldDB" id="A0AAV9Y3E6"/>
<keyword evidence="4" id="KW-1185">Reference proteome</keyword>
<evidence type="ECO:0000313" key="3">
    <source>
        <dbReference type="EMBL" id="KAK6589471.1"/>
    </source>
</evidence>
<name>A0AAV9Y3E6_9CRYT</name>
<proteinExistence type="predicted"/>
<keyword evidence="2" id="KW-1133">Transmembrane helix</keyword>
<organism evidence="3 4">
    <name type="scientific">Cryptosporidium xiaoi</name>
    <dbReference type="NCBI Taxonomy" id="659607"/>
    <lineage>
        <taxon>Eukaryota</taxon>
        <taxon>Sar</taxon>
        <taxon>Alveolata</taxon>
        <taxon>Apicomplexa</taxon>
        <taxon>Conoidasida</taxon>
        <taxon>Coccidia</taxon>
        <taxon>Eucoccidiorida</taxon>
        <taxon>Eimeriorina</taxon>
        <taxon>Cryptosporidiidae</taxon>
        <taxon>Cryptosporidium</taxon>
    </lineage>
</organism>
<dbReference type="Proteomes" id="UP001311799">
    <property type="component" value="Unassembled WGS sequence"/>
</dbReference>
<keyword evidence="2" id="KW-0812">Transmembrane</keyword>
<feature type="region of interest" description="Disordered" evidence="1">
    <location>
        <begin position="598"/>
        <end position="617"/>
    </location>
</feature>
<evidence type="ECO:0000313" key="4">
    <source>
        <dbReference type="Proteomes" id="UP001311799"/>
    </source>
</evidence>
<evidence type="ECO:0000256" key="1">
    <source>
        <dbReference type="SAM" id="MobiDB-lite"/>
    </source>
</evidence>
<comment type="caution">
    <text evidence="3">The sequence shown here is derived from an EMBL/GenBank/DDBJ whole genome shotgun (WGS) entry which is preliminary data.</text>
</comment>
<gene>
    <name evidence="3" type="ORF">RS030_203206</name>
</gene>
<reference evidence="3 4" key="1">
    <citation type="submission" date="2023-10" db="EMBL/GenBank/DDBJ databases">
        <title>Comparative genomics analysis reveals potential genetic determinants of host preference in Cryptosporidium xiaoi.</title>
        <authorList>
            <person name="Xiao L."/>
            <person name="Li J."/>
        </authorList>
    </citation>
    <scope>NUCLEOTIDE SEQUENCE [LARGE SCALE GENOMIC DNA]</scope>
    <source>
        <strain evidence="3 4">52996</strain>
    </source>
</reference>
<feature type="region of interest" description="Disordered" evidence="1">
    <location>
        <begin position="627"/>
        <end position="648"/>
    </location>
</feature>
<dbReference type="EMBL" id="JAWDEY010000012">
    <property type="protein sequence ID" value="KAK6589471.1"/>
    <property type="molecule type" value="Genomic_DNA"/>
</dbReference>
<protein>
    <submittedName>
        <fullName evidence="3">Oocyst wall 5</fullName>
    </submittedName>
</protein>
<evidence type="ECO:0000256" key="2">
    <source>
        <dbReference type="SAM" id="Phobius"/>
    </source>
</evidence>
<sequence length="648" mass="73670">MNKPFVNLFITILFICEFILIKMGIVKSQTTTNASIVNSRSVCKEPDFYDSETDTCLSKVNAISSTCPKNCQKFGHLCRCIDEISMQSICPSDYYLSDNSKKCIKEEKVAPSIECGRGLKWSENKNICVGVKLSTPESRCSKENSILINGVCLTYNKKKIQDICDEGYIKKEKLEHNANNNIKLTTRGVKSGFQNTNSEESKLSGTNNNTNGKTTYCIKEVKSQYNLECSNGFIMDKESSTCIAQIFSDPEPMCLNGFVFDTKSETCVNKTEGEPVKRVCPKDYILEGFQCVQSSFSNPEPRCRDGFIFSVEEGTCIKILREPPSYRCPSDSYIFDGKQCELIKVEKSSMYCGNDTILDEKTQKCYRNNILPAKMACPIGKQYDEIKKKCYEIQIRESTKVCSSGEIYIKEKDACVKYEEKKAERGCPYGFNLNEAEQMCIQENFEEPKLYCKEPYSLIGGDCMYSAELKPEYVCPDNFEYNEKKMECTLQSITPPEYGCPEEYNEYIDKCIKQIEKNPISVCPVNSKLNSDSNECFTMKKPYKECPNGYRPTDESITKCIQVINTSNIQRQVNGITNNNQISSHLGYNNKYNLEGANQRRNNNNNNNRINSNLNNNNVNLNQFSVVGGNRKPHNIKTAPRPRNNMNN</sequence>
<keyword evidence="2" id="KW-0472">Membrane</keyword>
<feature type="transmembrane region" description="Helical" evidence="2">
    <location>
        <begin position="5"/>
        <end position="25"/>
    </location>
</feature>